<sequence length="424" mass="45547">MRRVVVTGVGPVTAAGMGPAFWDNLLTGRSFVTHNPLFTPAPGQATAVASVNLEEVIAVARRAPQGADIEHRLRKLKGREPSPLPNRTVYLALAAAQLALEDSGLREQELEARRGDIGVILGNTLGDAASLFEGKASTMYAALNPAHGPAGAICMAHGFRGPTQGVAAACASGNIALINAVDKIRLGESPVMLAGATSAFIHDNTFWESFNRLGVLANRDEEPALLYRAFDEDRDGFVLGEGAALLVLEELEHARARKARIYAELLSYSQRMFPTRMMVDVDEQGYAFIIEEVLRRTGRNPRDLGGSTLYLNLHGTGTKQGDKTELNAIRRVFDDSQLGTAVFASSTKPCLGHTQEASAAIESVICALSLYRGEIPGTPNLRKPIHPGAFLLQEARKVDYELAANLAAGFTGYYAALLFAKYAQ</sequence>
<evidence type="ECO:0000313" key="6">
    <source>
        <dbReference type="Proteomes" id="UP000256345"/>
    </source>
</evidence>
<protein>
    <submittedName>
        <fullName evidence="5">3-oxoacyl-[acyl-carrier-protein] synthase II</fullName>
    </submittedName>
</protein>
<comment type="caution">
    <text evidence="5">The sequence shown here is derived from an EMBL/GenBank/DDBJ whole genome shotgun (WGS) entry which is preliminary data.</text>
</comment>
<evidence type="ECO:0000256" key="1">
    <source>
        <dbReference type="ARBA" id="ARBA00008467"/>
    </source>
</evidence>
<evidence type="ECO:0000256" key="2">
    <source>
        <dbReference type="ARBA" id="ARBA00022679"/>
    </source>
</evidence>
<dbReference type="PANTHER" id="PTHR11712:SF347">
    <property type="entry name" value="BETA KETOACYL-ACYL CARRIER PROTEIN SYNTHASE"/>
    <property type="match status" value="1"/>
</dbReference>
<gene>
    <name evidence="5" type="ORF">ATI61_102758</name>
</gene>
<dbReference type="SMART" id="SM00825">
    <property type="entry name" value="PKS_KS"/>
    <property type="match status" value="1"/>
</dbReference>
<evidence type="ECO:0000313" key="5">
    <source>
        <dbReference type="EMBL" id="REG36381.1"/>
    </source>
</evidence>
<comment type="similarity">
    <text evidence="1 3">Belongs to the thiolase-like superfamily. Beta-ketoacyl-ACP synthases family.</text>
</comment>
<reference evidence="5 6" key="1">
    <citation type="submission" date="2018-08" db="EMBL/GenBank/DDBJ databases">
        <title>Genomic Encyclopedia of Archaeal and Bacterial Type Strains, Phase II (KMG-II): from individual species to whole genera.</title>
        <authorList>
            <person name="Goeker M."/>
        </authorList>
    </citation>
    <scope>NUCLEOTIDE SEQUENCE [LARGE SCALE GENOMIC DNA]</scope>
    <source>
        <strain evidence="5 6">DSM 2261</strain>
    </source>
</reference>
<dbReference type="PANTHER" id="PTHR11712">
    <property type="entry name" value="POLYKETIDE SYNTHASE-RELATED"/>
    <property type="match status" value="1"/>
</dbReference>
<proteinExistence type="inferred from homology"/>
<keyword evidence="2 3" id="KW-0808">Transferase</keyword>
<evidence type="ECO:0000256" key="3">
    <source>
        <dbReference type="RuleBase" id="RU003694"/>
    </source>
</evidence>
<evidence type="ECO:0000259" key="4">
    <source>
        <dbReference type="PROSITE" id="PS52004"/>
    </source>
</evidence>
<dbReference type="Proteomes" id="UP000256345">
    <property type="component" value="Unassembled WGS sequence"/>
</dbReference>
<feature type="domain" description="Ketosynthase family 3 (KS3)" evidence="4">
    <location>
        <begin position="1"/>
        <end position="421"/>
    </location>
</feature>
<accession>A0ABX9K9S4</accession>
<dbReference type="SUPFAM" id="SSF53901">
    <property type="entry name" value="Thiolase-like"/>
    <property type="match status" value="2"/>
</dbReference>
<dbReference type="InterPro" id="IPR018201">
    <property type="entry name" value="Ketoacyl_synth_AS"/>
</dbReference>
<keyword evidence="6" id="KW-1185">Reference proteome</keyword>
<dbReference type="Pfam" id="PF00109">
    <property type="entry name" value="ketoacyl-synt"/>
    <property type="match status" value="1"/>
</dbReference>
<dbReference type="InterPro" id="IPR014030">
    <property type="entry name" value="Ketoacyl_synth_N"/>
</dbReference>
<dbReference type="PROSITE" id="PS52004">
    <property type="entry name" value="KS3_2"/>
    <property type="match status" value="1"/>
</dbReference>
<dbReference type="InterPro" id="IPR020841">
    <property type="entry name" value="PKS_Beta-ketoAc_synthase_dom"/>
</dbReference>
<dbReference type="Gene3D" id="3.40.47.10">
    <property type="match status" value="1"/>
</dbReference>
<dbReference type="EMBL" id="QUMU01000002">
    <property type="protein sequence ID" value="REG36381.1"/>
    <property type="molecule type" value="Genomic_DNA"/>
</dbReference>
<dbReference type="InterPro" id="IPR014031">
    <property type="entry name" value="Ketoacyl_synth_C"/>
</dbReference>
<dbReference type="Pfam" id="PF02801">
    <property type="entry name" value="Ketoacyl-synt_C"/>
    <property type="match status" value="1"/>
</dbReference>
<dbReference type="PROSITE" id="PS00606">
    <property type="entry name" value="KS3_1"/>
    <property type="match status" value="1"/>
</dbReference>
<dbReference type="InterPro" id="IPR016039">
    <property type="entry name" value="Thiolase-like"/>
</dbReference>
<organism evidence="5 6">
    <name type="scientific">Archangium gephyra</name>
    <dbReference type="NCBI Taxonomy" id="48"/>
    <lineage>
        <taxon>Bacteria</taxon>
        <taxon>Pseudomonadati</taxon>
        <taxon>Myxococcota</taxon>
        <taxon>Myxococcia</taxon>
        <taxon>Myxococcales</taxon>
        <taxon>Cystobacterineae</taxon>
        <taxon>Archangiaceae</taxon>
        <taxon>Archangium</taxon>
    </lineage>
</organism>
<dbReference type="InterPro" id="IPR000794">
    <property type="entry name" value="Beta-ketoacyl_synthase"/>
</dbReference>
<name>A0ABX9K9S4_9BACT</name>
<dbReference type="RefSeq" id="WP_075336029.1">
    <property type="nucleotide sequence ID" value="NZ_CP011509.1"/>
</dbReference>